<evidence type="ECO:0000256" key="2">
    <source>
        <dbReference type="ARBA" id="ARBA00022443"/>
    </source>
</evidence>
<feature type="compositionally biased region" description="Polar residues" evidence="5">
    <location>
        <begin position="707"/>
        <end position="718"/>
    </location>
</feature>
<feature type="domain" description="SH3" evidence="6">
    <location>
        <begin position="226"/>
        <end position="288"/>
    </location>
</feature>
<feature type="compositionally biased region" description="Polar residues" evidence="5">
    <location>
        <begin position="1200"/>
        <end position="1236"/>
    </location>
</feature>
<dbReference type="Gene3D" id="3.30.1520.10">
    <property type="entry name" value="Phox-like domain"/>
    <property type="match status" value="1"/>
</dbReference>
<feature type="compositionally biased region" description="Polar residues" evidence="5">
    <location>
        <begin position="874"/>
        <end position="895"/>
    </location>
</feature>
<dbReference type="GO" id="GO:0005096">
    <property type="term" value="F:GTPase activator activity"/>
    <property type="evidence" value="ECO:0007669"/>
    <property type="project" value="UniProtKB-KW"/>
</dbReference>
<dbReference type="InterPro" id="IPR051576">
    <property type="entry name" value="PX-Rho_GAP"/>
</dbReference>
<dbReference type="InterPro" id="IPR036028">
    <property type="entry name" value="SH3-like_dom_sf"/>
</dbReference>
<feature type="region of interest" description="Disordered" evidence="5">
    <location>
        <begin position="681"/>
        <end position="739"/>
    </location>
</feature>
<gene>
    <name evidence="9" type="primary">arhgap33</name>
</gene>
<feature type="compositionally biased region" description="Low complexity" evidence="5">
    <location>
        <begin position="1177"/>
        <end position="1186"/>
    </location>
</feature>
<feature type="region of interest" description="Disordered" evidence="5">
    <location>
        <begin position="304"/>
        <end position="327"/>
    </location>
</feature>
<evidence type="ECO:0000256" key="1">
    <source>
        <dbReference type="ARBA" id="ARBA00008795"/>
    </source>
</evidence>
<evidence type="ECO:0000259" key="7">
    <source>
        <dbReference type="PROSITE" id="PS50238"/>
    </source>
</evidence>
<dbReference type="InterPro" id="IPR008936">
    <property type="entry name" value="Rho_GTPase_activation_prot"/>
</dbReference>
<feature type="domain" description="Rho-GAP" evidence="7">
    <location>
        <begin position="362"/>
        <end position="557"/>
    </location>
</feature>
<feature type="region of interest" description="Disordered" evidence="5">
    <location>
        <begin position="1591"/>
        <end position="1674"/>
    </location>
</feature>
<dbReference type="SUPFAM" id="SSF48350">
    <property type="entry name" value="GTPase activation domain, GAP"/>
    <property type="match status" value="1"/>
</dbReference>
<dbReference type="Pfam" id="PF00620">
    <property type="entry name" value="RhoGAP"/>
    <property type="match status" value="1"/>
</dbReference>
<feature type="region of interest" description="Disordered" evidence="5">
    <location>
        <begin position="1786"/>
        <end position="1808"/>
    </location>
</feature>
<dbReference type="FunFam" id="2.30.30.40:FF:000030">
    <property type="entry name" value="rho GTPase-activating protein 32 isoform X2"/>
    <property type="match status" value="1"/>
</dbReference>
<reference evidence="9" key="2">
    <citation type="submission" date="2025-08" db="UniProtKB">
        <authorList>
            <consortium name="RefSeq"/>
        </authorList>
    </citation>
    <scope>IDENTIFICATION</scope>
    <source>
        <tissue evidence="9">Blood</tissue>
    </source>
</reference>
<dbReference type="InterPro" id="IPR036871">
    <property type="entry name" value="PX_dom_sf"/>
</dbReference>
<keyword evidence="2 4" id="KW-0728">SH3 domain</keyword>
<feature type="region of interest" description="Disordered" evidence="5">
    <location>
        <begin position="1692"/>
        <end position="1762"/>
    </location>
</feature>
<keyword evidence="3" id="KW-0343">GTPase activation</keyword>
<feature type="compositionally biased region" description="Basic and acidic residues" evidence="5">
    <location>
        <begin position="1593"/>
        <end position="1606"/>
    </location>
</feature>
<dbReference type="CDD" id="cd04384">
    <property type="entry name" value="RhoGAP_CdGAP"/>
    <property type="match status" value="1"/>
</dbReference>
<accession>A0A9F7TDD2</accession>
<comment type="similarity">
    <text evidence="1">Belongs to the PX domain-containing GAP family.</text>
</comment>
<dbReference type="FunFam" id="1.10.555.10:FF:000002">
    <property type="entry name" value="rho GTPase-activating protein 32 isoform X1"/>
    <property type="match status" value="1"/>
</dbReference>
<evidence type="ECO:0000256" key="5">
    <source>
        <dbReference type="SAM" id="MobiDB-lite"/>
    </source>
</evidence>
<dbReference type="KEGG" id="ipu:108256528"/>
<dbReference type="GO" id="GO:0015629">
    <property type="term" value="C:actin cytoskeleton"/>
    <property type="evidence" value="ECO:0007669"/>
    <property type="project" value="TreeGrafter"/>
</dbReference>
<feature type="region of interest" description="Disordered" evidence="5">
    <location>
        <begin position="868"/>
        <end position="913"/>
    </location>
</feature>
<dbReference type="SMART" id="SM00324">
    <property type="entry name" value="RhoGAP"/>
    <property type="match status" value="1"/>
</dbReference>
<feature type="compositionally biased region" description="Polar residues" evidence="5">
    <location>
        <begin position="1625"/>
        <end position="1639"/>
    </location>
</feature>
<proteinExistence type="inferred from homology"/>
<dbReference type="Proteomes" id="UP000221080">
    <property type="component" value="Chromosome 23"/>
</dbReference>
<feature type="region of interest" description="Disordered" evidence="5">
    <location>
        <begin position="1008"/>
        <end position="1028"/>
    </location>
</feature>
<dbReference type="PANTHER" id="PTHR15729">
    <property type="entry name" value="CDC42 GTPASE-ACTIVATING PROTEIN"/>
    <property type="match status" value="1"/>
</dbReference>
<dbReference type="GO" id="GO:0005794">
    <property type="term" value="C:Golgi apparatus"/>
    <property type="evidence" value="ECO:0007669"/>
    <property type="project" value="TreeGrafter"/>
</dbReference>
<evidence type="ECO:0000259" key="6">
    <source>
        <dbReference type="PROSITE" id="PS50002"/>
    </source>
</evidence>
<sequence>MHRRGTVSGPHWVRKCVVFMRAMSLTEMPGFSLPSAMQLALPARSTDNLDSSGEPATRSVGTSANLKGKMSKRLSVVKGHFPKLTDCAHFHYDNVNFGSIELQFASEQSDASWSSANTKDLIFLVQVSCQGKMWMVRRTYEEFRTLDAHLHQCIYDRRYSQLLPLPSLCELGDRVELFTPMLSEYLSRLSVIVDSKLNCGPVLTWMEIDNHGNRFMLKEEASLNVPAIAAAHVIKRYTAQASDEISIEVGDILSVIDMPPKEETTWWRGKHGFQVGFFPSECVELINEKMPQSVSTPAAKTVECDAGSSRPGVANAPGPPSPTSVSKKHGKLMGFLRAFMKSRPSKQKLKQRGILKERVFGCDLGEHLLNSGLDVPEVLKSCSEFIEKHGIVDGIYRHSGISSNIQKLRHEFDSENVPDLTKDVYMQDIHCVGSLCKLYFRELPNPLLTYQLYDKFADCMGEMTEDERMVKVHDVIQQLPPPHYRTLEYLIKHLARLATFSEETNMHIKNLAIVWAPNLLRSKEIEAAGLNGADPFKEVRIQSVVVEFLLTNVEVLFSDSFTSVGRFAAARQSLTRPKSFVSTRLLSLEEAQARSQAPLLLQGSSHPLQDRFHTVLDLPTHRRKRGPKVRKAAGGSWKTFFAIGKPAGSGRRKPIRITSLFQPSTSHAGCRVDSVTLRSAKSEESLSSQHCGAGHGKLQRLRRPRSSSDGLSLATSVDPQLLAQPVPSQIPPSRSYDSLLPDEARAANGMEDDEDDEEGVYMLPDFSEDPARSWMAEDVTDFSPTFPDEGPIGIGSSGPIAPGDRESPSAATPPPYRCLSRQGHARSGSQRSITEDPDSVLNQSEAAARRSLILAAAAPTQQVFCQHKPPAVNTPASSTTQPGETNLGPSQSQPTALPAPVPSAQPPQEKRSFTKKVVHALSPKAPKSPPLDISDPIAISVPAKVLEMIGGRAGELQSGNPGGGPSQPPQMISMLLKSCDFQLTESCQQELNSKFGHEVKIRGPSIIGPTGALLPSQKPPPPPPKNPARLMALALTESANKALRQGASPPYRPRQVGSPPDADTRFQRSLSADTGAMLSSDADQLYSTVRPLSVWMSEGGGEVSAPEKTTDLVQEEEEPRSPPGQDMGTLSSDASVSESGTSNSELSAGSSSGDNEKTPSPIYNQKPQIPAPPKSSPPAASEVPSQRKPPAYGRQFSAPHLQQQMSGTESKSPNQAHSQLLHSRSESSPLTHTHAFQPTRPKVPPKPLDSALPRPPISKTDRHDFMRRSLDAGRIRRMVGPAQGNPPLSRAFSERISNTSDALSRYHATRLANQVAQVVTTAQPVMQQQQPQTSHIRPAFSSSEDPSNVENLYYEISAPDHPPSYSQHSYQNMRLDVDGNYRLSDPANQRPQSRGHHPPPYSQVPAAARVSQLWSSEATRAWTAAHSHSSSFSHSHSHGHSHNNPPGPRGHPRLQRQTSSSVRLTRSELHPIHAASGFCSSGGLVPLSVHQRSLHCSMRSPSSSLTASQLHPYFENGKVCYRYFETSGHEEGPLSHLQPSMSKPHQAYSSQISPIQAYNPPSKDEPIYVNYPFTSPPGAGVNTKTWATTDLDGDVHQGAEPVKHPAEASTEDEQQSTDKALDQECPTTSFESPTQNDGATDSKALEMPTASDATHFRSHSDPQSSSSEPSQALTGKDIASLLIEKLAEDEREGLSVVTSSSASSSPHVEYPPNPYPSQHHKRPPPAYNPGSSRGHFESQGLPREGSGAFQRQDPMRRSSSGQYRQAFDVMPSGDQVLKFFRSQDFIPTPQGESTTPNPYPTRPHCQDSTSHILQAHPDTPHSSTPPLVAFSNLALSTPRGYGAQMEVNPYNQYPYQAGPVLPPYPNAPRRDVILDPALRPTGLRSQRDLSRQGSLSGPNWSIHTEGQTRSYC</sequence>
<dbReference type="GeneID" id="108256528"/>
<evidence type="ECO:0000313" key="9">
    <source>
        <dbReference type="RefSeq" id="XP_053530913.1"/>
    </source>
</evidence>
<dbReference type="GO" id="GO:0001650">
    <property type="term" value="C:fibrillar center"/>
    <property type="evidence" value="ECO:0007669"/>
    <property type="project" value="TreeGrafter"/>
</dbReference>
<reference evidence="8" key="1">
    <citation type="journal article" date="2016" name="Nat. Commun.">
        <title>The channel catfish genome sequence provides insights into the evolution of scale formation in teleosts.</title>
        <authorList>
            <person name="Liu Z."/>
            <person name="Liu S."/>
            <person name="Yao J."/>
            <person name="Bao L."/>
            <person name="Zhang J."/>
            <person name="Li Y."/>
            <person name="Jiang C."/>
            <person name="Sun L."/>
            <person name="Wang R."/>
            <person name="Zhang Y."/>
            <person name="Zhou T."/>
            <person name="Zeng Q."/>
            <person name="Fu Q."/>
            <person name="Gao S."/>
            <person name="Li N."/>
            <person name="Koren S."/>
            <person name="Jiang Y."/>
            <person name="Zimin A."/>
            <person name="Xu P."/>
            <person name="Phillippy A.M."/>
            <person name="Geng X."/>
            <person name="Song L."/>
            <person name="Sun F."/>
            <person name="Li C."/>
            <person name="Wang X."/>
            <person name="Chen A."/>
            <person name="Jin Y."/>
            <person name="Yuan Z."/>
            <person name="Yang Y."/>
            <person name="Tan S."/>
            <person name="Peatman E."/>
            <person name="Lu J."/>
            <person name="Qin Z."/>
            <person name="Dunham R."/>
            <person name="Li Z."/>
            <person name="Sonstegard T."/>
            <person name="Feng J."/>
            <person name="Danzmann R.G."/>
            <person name="Schroeder S."/>
            <person name="Scheffler B."/>
            <person name="Duke M.V."/>
            <person name="Ballard L."/>
            <person name="Kucuktas H."/>
            <person name="Kaltenboeck L."/>
            <person name="Liu H."/>
            <person name="Armbruster J."/>
            <person name="Xie Y."/>
            <person name="Kirby M.L."/>
            <person name="Tian Y."/>
            <person name="Flanagan M.E."/>
            <person name="Mu W."/>
            <person name="Waldbieser G.C."/>
        </authorList>
    </citation>
    <scope>NUCLEOTIDE SEQUENCE [LARGE SCALE GENOMIC DNA]</scope>
    <source>
        <strain evidence="8">SDA103</strain>
    </source>
</reference>
<dbReference type="GO" id="GO:0035091">
    <property type="term" value="F:phosphatidylinositol binding"/>
    <property type="evidence" value="ECO:0007669"/>
    <property type="project" value="InterPro"/>
</dbReference>
<feature type="compositionally biased region" description="Polar residues" evidence="5">
    <location>
        <begin position="1891"/>
        <end position="1912"/>
    </location>
</feature>
<evidence type="ECO:0000256" key="3">
    <source>
        <dbReference type="ARBA" id="ARBA00022468"/>
    </source>
</evidence>
<dbReference type="InterPro" id="IPR000198">
    <property type="entry name" value="RhoGAP_dom"/>
</dbReference>
<dbReference type="GO" id="GO:0007264">
    <property type="term" value="P:small GTPase-mediated signal transduction"/>
    <property type="evidence" value="ECO:0007669"/>
    <property type="project" value="TreeGrafter"/>
</dbReference>
<dbReference type="SMART" id="SM00326">
    <property type="entry name" value="SH3"/>
    <property type="match status" value="1"/>
</dbReference>
<dbReference type="PANTHER" id="PTHR15729:SF14">
    <property type="entry name" value="RHO GTPASE-ACTIVATING PROTEIN 33 ISOFORM X1"/>
    <property type="match status" value="1"/>
</dbReference>
<feature type="region of interest" description="Disordered" evidence="5">
    <location>
        <begin position="1425"/>
        <end position="1463"/>
    </location>
</feature>
<feature type="compositionally biased region" description="Pro residues" evidence="5">
    <location>
        <begin position="1017"/>
        <end position="1026"/>
    </location>
</feature>
<feature type="region of interest" description="Disordered" evidence="5">
    <location>
        <begin position="1042"/>
        <end position="1066"/>
    </location>
</feature>
<dbReference type="OrthoDB" id="5873004at2759"/>
<protein>
    <submittedName>
        <fullName evidence="9">Rho GTPase-activating protein 33 isoform X1</fullName>
    </submittedName>
</protein>
<dbReference type="CTD" id="115703"/>
<feature type="compositionally biased region" description="Low complexity" evidence="5">
    <location>
        <begin position="1695"/>
        <end position="1705"/>
    </location>
</feature>
<dbReference type="PROSITE" id="PS50238">
    <property type="entry name" value="RHOGAP"/>
    <property type="match status" value="1"/>
</dbReference>
<feature type="region of interest" description="Disordered" evidence="5">
    <location>
        <begin position="1327"/>
        <end position="1347"/>
    </location>
</feature>
<dbReference type="PROSITE" id="PS50002">
    <property type="entry name" value="SH3"/>
    <property type="match status" value="1"/>
</dbReference>
<dbReference type="RefSeq" id="XP_053530913.1">
    <property type="nucleotide sequence ID" value="XM_053674938.1"/>
</dbReference>
<organism evidence="8 9">
    <name type="scientific">Ictalurus punctatus</name>
    <name type="common">Channel catfish</name>
    <name type="synonym">Silurus punctatus</name>
    <dbReference type="NCBI Taxonomy" id="7998"/>
    <lineage>
        <taxon>Eukaryota</taxon>
        <taxon>Metazoa</taxon>
        <taxon>Chordata</taxon>
        <taxon>Craniata</taxon>
        <taxon>Vertebrata</taxon>
        <taxon>Euteleostomi</taxon>
        <taxon>Actinopterygii</taxon>
        <taxon>Neopterygii</taxon>
        <taxon>Teleostei</taxon>
        <taxon>Ostariophysi</taxon>
        <taxon>Siluriformes</taxon>
        <taxon>Ictaluridae</taxon>
        <taxon>Ictalurus</taxon>
    </lineage>
</organism>
<dbReference type="SUPFAM" id="SSF64268">
    <property type="entry name" value="PX domain"/>
    <property type="match status" value="1"/>
</dbReference>
<dbReference type="GO" id="GO:0005938">
    <property type="term" value="C:cell cortex"/>
    <property type="evidence" value="ECO:0007669"/>
    <property type="project" value="TreeGrafter"/>
</dbReference>
<dbReference type="InterPro" id="IPR001452">
    <property type="entry name" value="SH3_domain"/>
</dbReference>
<evidence type="ECO:0000256" key="4">
    <source>
        <dbReference type="PROSITE-ProRule" id="PRU00192"/>
    </source>
</evidence>
<feature type="region of interest" description="Disordered" evidence="5">
    <location>
        <begin position="1097"/>
        <end position="1264"/>
    </location>
</feature>
<feature type="region of interest" description="Disordered" evidence="5">
    <location>
        <begin position="1379"/>
        <end position="1409"/>
    </location>
</feature>
<keyword evidence="8" id="KW-1185">Reference proteome</keyword>
<feature type="compositionally biased region" description="Polar residues" evidence="5">
    <location>
        <begin position="1128"/>
        <end position="1138"/>
    </location>
</feature>
<feature type="region of interest" description="Disordered" evidence="5">
    <location>
        <begin position="780"/>
        <end position="841"/>
    </location>
</feature>
<feature type="compositionally biased region" description="Low complexity" evidence="5">
    <location>
        <begin position="1139"/>
        <end position="1153"/>
    </location>
</feature>
<dbReference type="Gene3D" id="1.10.555.10">
    <property type="entry name" value="Rho GTPase activation protein"/>
    <property type="match status" value="1"/>
</dbReference>
<dbReference type="Gene3D" id="2.30.30.40">
    <property type="entry name" value="SH3 Domains"/>
    <property type="match status" value="1"/>
</dbReference>
<name>A0A9F7TDD2_ICTPU</name>
<dbReference type="GO" id="GO:0005654">
    <property type="term" value="C:nucleoplasm"/>
    <property type="evidence" value="ECO:0007669"/>
    <property type="project" value="TreeGrafter"/>
</dbReference>
<evidence type="ECO:0000313" key="8">
    <source>
        <dbReference type="Proteomes" id="UP000221080"/>
    </source>
</evidence>
<dbReference type="SUPFAM" id="SSF50044">
    <property type="entry name" value="SH3-domain"/>
    <property type="match status" value="1"/>
</dbReference>
<feature type="compositionally biased region" description="Low complexity" evidence="5">
    <location>
        <begin position="1661"/>
        <end position="1671"/>
    </location>
</feature>
<feature type="region of interest" description="Disordered" evidence="5">
    <location>
        <begin position="1880"/>
        <end position="1912"/>
    </location>
</feature>
<dbReference type="CDD" id="cd11835">
    <property type="entry name" value="SH3_ARHGAP32_33"/>
    <property type="match status" value="1"/>
</dbReference>
<dbReference type="Pfam" id="PF14604">
    <property type="entry name" value="SH3_9"/>
    <property type="match status" value="1"/>
</dbReference>
<feature type="region of interest" description="Disordered" evidence="5">
    <location>
        <begin position="44"/>
        <end position="64"/>
    </location>
</feature>